<dbReference type="AlphaFoldDB" id="A0A0M3K5F1"/>
<evidence type="ECO:0000256" key="3">
    <source>
        <dbReference type="ARBA" id="ARBA00022840"/>
    </source>
</evidence>
<gene>
    <name evidence="4" type="ORF">ASIM_LOCUS15599</name>
</gene>
<dbReference type="PANTHER" id="PTHR12169">
    <property type="entry name" value="ATPASE N2B"/>
    <property type="match status" value="1"/>
</dbReference>
<protein>
    <submittedName>
        <fullName evidence="6">Lactation elevated protein 1 (inferred by orthology to a human protein)</fullName>
    </submittedName>
</protein>
<reference evidence="4 5" key="2">
    <citation type="submission" date="2018-11" db="EMBL/GenBank/DDBJ databases">
        <authorList>
            <consortium name="Pathogen Informatics"/>
        </authorList>
    </citation>
    <scope>NUCLEOTIDE SEQUENCE [LARGE SCALE GENOMIC DNA]</scope>
</reference>
<dbReference type="InterPro" id="IPR027417">
    <property type="entry name" value="P-loop_NTPase"/>
</dbReference>
<dbReference type="EMBL" id="UYRR01032432">
    <property type="protein sequence ID" value="VDK55620.1"/>
    <property type="molecule type" value="Genomic_DNA"/>
</dbReference>
<evidence type="ECO:0000313" key="5">
    <source>
        <dbReference type="Proteomes" id="UP000267096"/>
    </source>
</evidence>
<dbReference type="GO" id="GO:0016887">
    <property type="term" value="F:ATP hydrolysis activity"/>
    <property type="evidence" value="ECO:0007669"/>
    <property type="project" value="InterPro"/>
</dbReference>
<evidence type="ECO:0000313" key="4">
    <source>
        <dbReference type="EMBL" id="VDK55620.1"/>
    </source>
</evidence>
<sequence length="472" mass="54358">MLSFVVFRRQFQANAAAVATAPVSDEPWRNLVVRNAYLRKVDDGLLKLDEFQLRLTDQLDELLQQLSHYHPENTDNGWLSKILYGQEREVKPPKGIYLYGSVGCGKTMLMDLFFERCTLKKKFRVHFHEFMNDFHKDFCIVVEMHEQKLAMPYRSLTREPIVDLVPEIAKKIFEKSVLLCFDEFQVTDIADAMILMRLFSELFNKGIVVVCTSNRHPRDLYKNGLQRHQFLPFIDLVQVKCSTVCLDSGIDYRRSVVGKHKVSSSFVSLSYFVNDGPEVEDAVDELFTRLAARENDLTTDGYFSVIRSRTLNVFGRNICVKRCCGGVADIPFHDVCVRPCGSQDYLVLSQAFHTVILRDIPIMTHDQSSEARRFITLVDTFYDQKVRLICSAEARIESILQLNSDDVGLSSEQRILMDDLSLKEGQVVITFLQEESKANVFSGHEELFACDRTISRLYEMSSETYWAHREPS</sequence>
<keyword evidence="2" id="KW-0547">Nucleotide-binding</keyword>
<dbReference type="WBParaSite" id="ASIM_0001619201-mRNA-1">
    <property type="protein sequence ID" value="ASIM_0001619201-mRNA-1"/>
    <property type="gene ID" value="ASIM_0001619201"/>
</dbReference>
<proteinExistence type="inferred from homology"/>
<accession>A0A0M3K5F1</accession>
<dbReference type="PANTHER" id="PTHR12169:SF6">
    <property type="entry name" value="AFG1-LIKE ATPASE"/>
    <property type="match status" value="1"/>
</dbReference>
<dbReference type="OrthoDB" id="548867at2759"/>
<dbReference type="GO" id="GO:0005524">
    <property type="term" value="F:ATP binding"/>
    <property type="evidence" value="ECO:0007669"/>
    <property type="project" value="UniProtKB-KW"/>
</dbReference>
<evidence type="ECO:0000313" key="6">
    <source>
        <dbReference type="WBParaSite" id="ASIM_0001619201-mRNA-1"/>
    </source>
</evidence>
<dbReference type="NCBIfam" id="NF040713">
    <property type="entry name" value="ZapE"/>
    <property type="match status" value="1"/>
</dbReference>
<keyword evidence="5" id="KW-1185">Reference proteome</keyword>
<dbReference type="InterPro" id="IPR005654">
    <property type="entry name" value="ATPase_AFG1-like"/>
</dbReference>
<comment type="similarity">
    <text evidence="1">Belongs to the AFG1 ATPase family.</text>
</comment>
<dbReference type="SUPFAM" id="SSF52540">
    <property type="entry name" value="P-loop containing nucleoside triphosphate hydrolases"/>
    <property type="match status" value="1"/>
</dbReference>
<dbReference type="Proteomes" id="UP000267096">
    <property type="component" value="Unassembled WGS sequence"/>
</dbReference>
<name>A0A0M3K5F1_ANISI</name>
<dbReference type="GO" id="GO:0005739">
    <property type="term" value="C:mitochondrion"/>
    <property type="evidence" value="ECO:0007669"/>
    <property type="project" value="TreeGrafter"/>
</dbReference>
<dbReference type="Pfam" id="PF03969">
    <property type="entry name" value="AFG1_ATPase"/>
    <property type="match status" value="1"/>
</dbReference>
<organism evidence="6">
    <name type="scientific">Anisakis simplex</name>
    <name type="common">Herring worm</name>
    <dbReference type="NCBI Taxonomy" id="6269"/>
    <lineage>
        <taxon>Eukaryota</taxon>
        <taxon>Metazoa</taxon>
        <taxon>Ecdysozoa</taxon>
        <taxon>Nematoda</taxon>
        <taxon>Chromadorea</taxon>
        <taxon>Rhabditida</taxon>
        <taxon>Spirurina</taxon>
        <taxon>Ascaridomorpha</taxon>
        <taxon>Ascaridoidea</taxon>
        <taxon>Anisakidae</taxon>
        <taxon>Anisakis</taxon>
        <taxon>Anisakis simplex complex</taxon>
    </lineage>
</organism>
<evidence type="ECO:0000256" key="2">
    <source>
        <dbReference type="ARBA" id="ARBA00022741"/>
    </source>
</evidence>
<evidence type="ECO:0000256" key="1">
    <source>
        <dbReference type="ARBA" id="ARBA00010322"/>
    </source>
</evidence>
<reference evidence="6" key="1">
    <citation type="submission" date="2017-02" db="UniProtKB">
        <authorList>
            <consortium name="WormBaseParasite"/>
        </authorList>
    </citation>
    <scope>IDENTIFICATION</scope>
</reference>
<keyword evidence="3" id="KW-0067">ATP-binding</keyword>
<dbReference type="Gene3D" id="3.40.50.300">
    <property type="entry name" value="P-loop containing nucleotide triphosphate hydrolases"/>
    <property type="match status" value="1"/>
</dbReference>